<dbReference type="GeneID" id="8861517"/>
<dbReference type="VEuPathDB" id="AmoebaDB:NAEGRDRAFT_46683"/>
<accession>D2V5H6</accession>
<keyword evidence="2" id="KW-1185">Reference proteome</keyword>
<evidence type="ECO:0000313" key="1">
    <source>
        <dbReference type="EMBL" id="EFC48116.1"/>
    </source>
</evidence>
<organism evidence="2">
    <name type="scientific">Naegleria gruberi</name>
    <name type="common">Amoeba</name>
    <dbReference type="NCBI Taxonomy" id="5762"/>
    <lineage>
        <taxon>Eukaryota</taxon>
        <taxon>Discoba</taxon>
        <taxon>Heterolobosea</taxon>
        <taxon>Tetramitia</taxon>
        <taxon>Eutetramitia</taxon>
        <taxon>Vahlkampfiidae</taxon>
        <taxon>Naegleria</taxon>
    </lineage>
</organism>
<evidence type="ECO:0000313" key="2">
    <source>
        <dbReference type="Proteomes" id="UP000006671"/>
    </source>
</evidence>
<dbReference type="EMBL" id="GG738852">
    <property type="protein sequence ID" value="EFC48116.1"/>
    <property type="molecule type" value="Genomic_DNA"/>
</dbReference>
<sequence>MVNQQSFNFECDDRFGKRIELLLSFLESEQAITMSCTFNYHQYLFREENSTLIHFKYYKTCLMMNKITCSTAVGESITIKVGESGSDDQYMVFNLVKEEKDNSDKLNTMFEIMMKEITELKERLWYTDRDLNKLSEKYVSNWDQLTNRQRELVSLKRTNKKYPNLNQSSVNTTGFGYQVTRFAQQSISNNFQYSIENLEPIIIYFKHPIEFSKIECSVQVQEITGNEDIHIYVYGVIQPKGVVRSANPINGDKLGSSVGQLLTKIYTEPKEEFLLMPKLDFLEAQPTKPNTITSIQIKSSLPYDGIALAARKAHNFTEAFSFSNVKIF</sequence>
<dbReference type="AlphaFoldDB" id="D2V5H6"/>
<proteinExistence type="predicted"/>
<reference evidence="1 2" key="1">
    <citation type="journal article" date="2010" name="Cell">
        <title>The genome of Naegleria gruberi illuminates early eukaryotic versatility.</title>
        <authorList>
            <person name="Fritz-Laylin L.K."/>
            <person name="Prochnik S.E."/>
            <person name="Ginger M.L."/>
            <person name="Dacks J.B."/>
            <person name="Carpenter M.L."/>
            <person name="Field M.C."/>
            <person name="Kuo A."/>
            <person name="Paredez A."/>
            <person name="Chapman J."/>
            <person name="Pham J."/>
            <person name="Shu S."/>
            <person name="Neupane R."/>
            <person name="Cipriano M."/>
            <person name="Mancuso J."/>
            <person name="Tu H."/>
            <person name="Salamov A."/>
            <person name="Lindquist E."/>
            <person name="Shapiro H."/>
            <person name="Lucas S."/>
            <person name="Grigoriev I.V."/>
            <person name="Cande W.Z."/>
            <person name="Fulton C."/>
            <person name="Rokhsar D.S."/>
            <person name="Dawson S.C."/>
        </authorList>
    </citation>
    <scope>NUCLEOTIDE SEQUENCE [LARGE SCALE GENOMIC DNA]</scope>
    <source>
        <strain evidence="1 2">NEG-M</strain>
    </source>
</reference>
<dbReference type="Proteomes" id="UP000006671">
    <property type="component" value="Unassembled WGS sequence"/>
</dbReference>
<gene>
    <name evidence="1" type="ORF">NAEGRDRAFT_46683</name>
</gene>
<dbReference type="InParanoid" id="D2V5H6"/>
<protein>
    <submittedName>
        <fullName evidence="1">Predicted protein</fullName>
    </submittedName>
</protein>
<name>D2V5H6_NAEGR</name>
<dbReference type="RefSeq" id="XP_002680860.1">
    <property type="nucleotide sequence ID" value="XM_002680814.1"/>
</dbReference>
<dbReference type="KEGG" id="ngr:NAEGRDRAFT_46683"/>